<dbReference type="InterPro" id="IPR024051">
    <property type="entry name" value="AICAR_Tfase_dup_dom_sf"/>
</dbReference>
<dbReference type="HAMAP" id="MF_00139">
    <property type="entry name" value="PurH"/>
    <property type="match status" value="1"/>
</dbReference>
<comment type="catalytic activity">
    <reaction evidence="9 10">
        <text>IMP + H2O = 5-formamido-1-(5-phospho-D-ribosyl)imidazole-4-carboxamide</text>
        <dbReference type="Rhea" id="RHEA:18445"/>
        <dbReference type="ChEBI" id="CHEBI:15377"/>
        <dbReference type="ChEBI" id="CHEBI:58053"/>
        <dbReference type="ChEBI" id="CHEBI:58467"/>
        <dbReference type="EC" id="3.5.4.10"/>
    </reaction>
</comment>
<dbReference type="Pfam" id="PF01808">
    <property type="entry name" value="AICARFT_IMPCHas"/>
    <property type="match status" value="1"/>
</dbReference>
<evidence type="ECO:0000256" key="8">
    <source>
        <dbReference type="ARBA" id="ARBA00050488"/>
    </source>
</evidence>
<dbReference type="EC" id="3.5.4.10" evidence="10"/>
<evidence type="ECO:0000256" key="7">
    <source>
        <dbReference type="ARBA" id="ARBA00023268"/>
    </source>
</evidence>
<dbReference type="InterPro" id="IPR016193">
    <property type="entry name" value="Cytidine_deaminase-like"/>
</dbReference>
<comment type="pathway">
    <text evidence="2 10">Purine metabolism; IMP biosynthesis via de novo pathway; 5-formamido-1-(5-phospho-D-ribosyl)imidazole-4-carboxamide from 5-amino-1-(5-phospho-D-ribosyl)imidazole-4-carboxamide (10-formyl THF route): step 1/1.</text>
</comment>
<dbReference type="GO" id="GO:0005829">
    <property type="term" value="C:cytosol"/>
    <property type="evidence" value="ECO:0007669"/>
    <property type="project" value="TreeGrafter"/>
</dbReference>
<comment type="pathway">
    <text evidence="1 10">Purine metabolism; IMP biosynthesis via de novo pathway; IMP from 5-formamido-1-(5-phospho-D-ribosyl)imidazole-4-carboxamide: step 1/1.</text>
</comment>
<evidence type="ECO:0000256" key="9">
    <source>
        <dbReference type="ARBA" id="ARBA00050687"/>
    </source>
</evidence>
<dbReference type="PANTHER" id="PTHR11692">
    <property type="entry name" value="BIFUNCTIONAL PURINE BIOSYNTHESIS PROTEIN PURH"/>
    <property type="match status" value="1"/>
</dbReference>
<dbReference type="AlphaFoldDB" id="A0AAC9P8X0"/>
<gene>
    <name evidence="10" type="primary">purH</name>
    <name evidence="12" type="ORF">GbCGDNIH9_1647</name>
</gene>
<dbReference type="SMART" id="SM00851">
    <property type="entry name" value="MGS"/>
    <property type="match status" value="1"/>
</dbReference>
<proteinExistence type="inferred from homology"/>
<dbReference type="NCBIfam" id="TIGR00355">
    <property type="entry name" value="purH"/>
    <property type="match status" value="1"/>
</dbReference>
<keyword evidence="7 10" id="KW-0511">Multifunctional enzyme</keyword>
<dbReference type="Pfam" id="PF02142">
    <property type="entry name" value="MGS"/>
    <property type="match status" value="1"/>
</dbReference>
<feature type="domain" description="MGS-like" evidence="11">
    <location>
        <begin position="35"/>
        <end position="188"/>
    </location>
</feature>
<keyword evidence="4 10" id="KW-0808">Transferase</keyword>
<evidence type="ECO:0000256" key="5">
    <source>
        <dbReference type="ARBA" id="ARBA00022755"/>
    </source>
</evidence>
<dbReference type="EC" id="2.1.2.3" evidence="10"/>
<dbReference type="InterPro" id="IPR036914">
    <property type="entry name" value="MGS-like_dom_sf"/>
</dbReference>
<dbReference type="SMART" id="SM00798">
    <property type="entry name" value="AICARFT_IMPCHas"/>
    <property type="match status" value="1"/>
</dbReference>
<dbReference type="InterPro" id="IPR002695">
    <property type="entry name" value="PurH-like"/>
</dbReference>
<evidence type="ECO:0000256" key="3">
    <source>
        <dbReference type="ARBA" id="ARBA00007667"/>
    </source>
</evidence>
<dbReference type="GO" id="GO:0003937">
    <property type="term" value="F:IMP cyclohydrolase activity"/>
    <property type="evidence" value="ECO:0007669"/>
    <property type="project" value="UniProtKB-UniRule"/>
</dbReference>
<dbReference type="GO" id="GO:0004643">
    <property type="term" value="F:phosphoribosylaminoimidazolecarboxamide formyltransferase activity"/>
    <property type="evidence" value="ECO:0007669"/>
    <property type="project" value="UniProtKB-UniRule"/>
</dbReference>
<evidence type="ECO:0000256" key="6">
    <source>
        <dbReference type="ARBA" id="ARBA00022801"/>
    </source>
</evidence>
<keyword evidence="6 10" id="KW-0378">Hydrolase</keyword>
<dbReference type="PIRSF" id="PIRSF000414">
    <property type="entry name" value="AICARFT_IMPCHas"/>
    <property type="match status" value="1"/>
</dbReference>
<comment type="similarity">
    <text evidence="3 10">Belongs to the PurH family.</text>
</comment>
<dbReference type="NCBIfam" id="NF002049">
    <property type="entry name" value="PRK00881.1"/>
    <property type="match status" value="1"/>
</dbReference>
<reference evidence="13" key="1">
    <citation type="submission" date="2016-11" db="EMBL/GenBank/DDBJ databases">
        <title>Comparative genomic and phenotypic analysis of Granulibacter bethesdensis clinical isolates from patients with chronic granulomatous disease.</title>
        <authorList>
            <person name="Zarember K.A."/>
            <person name="Porcella S.F."/>
            <person name="Chu J."/>
            <person name="Ding L."/>
            <person name="Dahlstrom E."/>
            <person name="Barbian K."/>
            <person name="Martens C."/>
            <person name="Sykora L."/>
            <person name="Kramer S."/>
            <person name="Pettinato A.M."/>
            <person name="Hong H."/>
            <person name="Wald G."/>
            <person name="Berg L.J."/>
            <person name="Rogge L.S."/>
            <person name="Greenberg D.E."/>
            <person name="Falcone E.L."/>
            <person name="Neves J.F."/>
            <person name="Simoes M.J."/>
            <person name="Casal M."/>
            <person name="Rodriguez-Lopez F.C."/>
            <person name="Zelazny A."/>
            <person name="Gallin J.I."/>
            <person name="Holland S.M."/>
        </authorList>
    </citation>
    <scope>NUCLEOTIDE SEQUENCE [LARGE SCALE GENOMIC DNA]</scope>
    <source>
        <strain evidence="13">NIH9.1</strain>
    </source>
</reference>
<evidence type="ECO:0000256" key="10">
    <source>
        <dbReference type="HAMAP-Rule" id="MF_00139"/>
    </source>
</evidence>
<dbReference type="PROSITE" id="PS51855">
    <property type="entry name" value="MGS"/>
    <property type="match status" value="1"/>
</dbReference>
<dbReference type="CDD" id="cd01421">
    <property type="entry name" value="IMPCH"/>
    <property type="match status" value="1"/>
</dbReference>
<dbReference type="Proteomes" id="UP000182373">
    <property type="component" value="Chromosome"/>
</dbReference>
<dbReference type="FunFam" id="3.40.50.1380:FF:000001">
    <property type="entry name" value="Bifunctional purine biosynthesis protein PurH"/>
    <property type="match status" value="1"/>
</dbReference>
<protein>
    <recommendedName>
        <fullName evidence="10">Bifunctional purine biosynthesis protein PurH</fullName>
    </recommendedName>
    <domain>
        <recommendedName>
            <fullName evidence="10">Phosphoribosylaminoimidazolecarboxamide formyltransferase</fullName>
            <ecNumber evidence="10">2.1.2.3</ecNumber>
        </recommendedName>
        <alternativeName>
            <fullName evidence="10">AICAR transformylase</fullName>
        </alternativeName>
    </domain>
    <domain>
        <recommendedName>
            <fullName evidence="10">IMP cyclohydrolase</fullName>
            <ecNumber evidence="10">3.5.4.10</ecNumber>
        </recommendedName>
        <alternativeName>
            <fullName evidence="10">ATIC</fullName>
        </alternativeName>
        <alternativeName>
            <fullName evidence="10">IMP synthase</fullName>
        </alternativeName>
        <alternativeName>
            <fullName evidence="10">Inosinicase</fullName>
        </alternativeName>
    </domain>
</protein>
<dbReference type="Gene3D" id="3.40.140.20">
    <property type="match status" value="2"/>
</dbReference>
<dbReference type="PANTHER" id="PTHR11692:SF0">
    <property type="entry name" value="BIFUNCTIONAL PURINE BIOSYNTHESIS PROTEIN ATIC"/>
    <property type="match status" value="1"/>
</dbReference>
<dbReference type="SUPFAM" id="SSF52335">
    <property type="entry name" value="Methylglyoxal synthase-like"/>
    <property type="match status" value="1"/>
</dbReference>
<dbReference type="InterPro" id="IPR011607">
    <property type="entry name" value="MGS-like_dom"/>
</dbReference>
<keyword evidence="5 10" id="KW-0658">Purine biosynthesis</keyword>
<organism evidence="12 13">
    <name type="scientific">Granulibacter bethesdensis</name>
    <dbReference type="NCBI Taxonomy" id="364410"/>
    <lineage>
        <taxon>Bacteria</taxon>
        <taxon>Pseudomonadati</taxon>
        <taxon>Pseudomonadota</taxon>
        <taxon>Alphaproteobacteria</taxon>
        <taxon>Acetobacterales</taxon>
        <taxon>Acetobacteraceae</taxon>
        <taxon>Granulibacter</taxon>
    </lineage>
</organism>
<evidence type="ECO:0000313" key="12">
    <source>
        <dbReference type="EMBL" id="APH54948.1"/>
    </source>
</evidence>
<dbReference type="FunFam" id="3.40.140.20:FF:000002">
    <property type="entry name" value="Bifunctional purine biosynthesis protein PurH"/>
    <property type="match status" value="1"/>
</dbReference>
<dbReference type="Gene3D" id="3.40.50.1380">
    <property type="entry name" value="Methylglyoxal synthase-like domain"/>
    <property type="match status" value="1"/>
</dbReference>
<dbReference type="EMBL" id="CP018191">
    <property type="protein sequence ID" value="APH54948.1"/>
    <property type="molecule type" value="Genomic_DNA"/>
</dbReference>
<evidence type="ECO:0000256" key="4">
    <source>
        <dbReference type="ARBA" id="ARBA00022679"/>
    </source>
</evidence>
<accession>A0AAC9P8X0</accession>
<evidence type="ECO:0000259" key="11">
    <source>
        <dbReference type="PROSITE" id="PS51855"/>
    </source>
</evidence>
<comment type="domain">
    <text evidence="10">The IMP cyclohydrolase activity resides in the N-terminal region.</text>
</comment>
<dbReference type="SUPFAM" id="SSF53927">
    <property type="entry name" value="Cytidine deaminase-like"/>
    <property type="match status" value="1"/>
</dbReference>
<evidence type="ECO:0000256" key="2">
    <source>
        <dbReference type="ARBA" id="ARBA00004954"/>
    </source>
</evidence>
<dbReference type="GO" id="GO:0006189">
    <property type="term" value="P:'de novo' IMP biosynthetic process"/>
    <property type="evidence" value="ECO:0007669"/>
    <property type="project" value="UniProtKB-UniRule"/>
</dbReference>
<name>A0AAC9P8X0_9PROT</name>
<evidence type="ECO:0000256" key="1">
    <source>
        <dbReference type="ARBA" id="ARBA00004844"/>
    </source>
</evidence>
<comment type="catalytic activity">
    <reaction evidence="8 10">
        <text>(6R)-10-formyltetrahydrofolate + 5-amino-1-(5-phospho-beta-D-ribosyl)imidazole-4-carboxamide = 5-formamido-1-(5-phospho-D-ribosyl)imidazole-4-carboxamide + (6S)-5,6,7,8-tetrahydrofolate</text>
        <dbReference type="Rhea" id="RHEA:22192"/>
        <dbReference type="ChEBI" id="CHEBI:57453"/>
        <dbReference type="ChEBI" id="CHEBI:58467"/>
        <dbReference type="ChEBI" id="CHEBI:58475"/>
        <dbReference type="ChEBI" id="CHEBI:195366"/>
        <dbReference type="EC" id="2.1.2.3"/>
    </reaction>
</comment>
<evidence type="ECO:0000313" key="13">
    <source>
        <dbReference type="Proteomes" id="UP000182373"/>
    </source>
</evidence>
<sequence length="559" mass="58643">MSYRGNRRQQGGGHAAKALVVARGLGDTLAVFQPEFAPIMTATAPIRRALISVSDKTGLIPFAKALAAGGVEILSTGGSAAALREAGVAVKDVSAHTGFPEILDGRVKTLVPEIHGGILGRRDLPEHVAQMNEHGIAPIDLVCVNLYPFEATVASGADFETCVENIDIGGPALTRAAAKNHDHVTIVTDPAQYEAVLDQFTAHGGTDATLRRRLAAAAFARTAAYDSAIAGWFATWLSPQGAVQEEFPRHFSIGGSLRQGLRYGENPHQSAAFYALGARPGVATARQLQGKELSYNNINDTDAAFECVAEFEQPSVVIVKHANPCGVASAASLAEAWDLALRCDPVSAFGGIVALNRRLDAEAAERITSIFSEVIVAPDADEAALEIVARKKALRLLLTGGMPDPAEQGMAVRSVAGGLLVQTRDNGCIRREDLRVVTKRAPTDAEWRDLLFAFRVCKHVKSNAIIYAKDLATTGIGAGQMSRVDSARIAAQKGGALIAGSVVASDAFFPFADGLEAASAAGATAVIQPGGSVRDDEVIAAADAAGLAMVFTGMRHFRH</sequence>
<dbReference type="FunFam" id="3.40.140.20:FF:000001">
    <property type="entry name" value="Bifunctional purine biosynthesis protein PurH"/>
    <property type="match status" value="1"/>
</dbReference>